<sequence length="182" mass="20561">MANLNSPQIISDLATTQHTKYTFTLETPYGLAIQIDHHTDDKALTISLKDVSSRLSSDSQSPSTTTTDQETTTPSYKYRLFPDWGAGFLCAWHNAYEKWVDHYTEAFGKQGCDCGSKEHPFPDIGERKAWVLDGMMLAVWLTLQPGVESVEYEPSAKKLVFLKQGLESIVTQFLEELEQYLT</sequence>
<protein>
    <submittedName>
        <fullName evidence="1">Uncharacterized protein</fullName>
    </submittedName>
</protein>
<dbReference type="VEuPathDB" id="FungiDB:F4678DRAFT_444888"/>
<proteinExistence type="predicted"/>
<accession>A0A9W8TRS1</accession>
<evidence type="ECO:0000313" key="2">
    <source>
        <dbReference type="Proteomes" id="UP001148614"/>
    </source>
</evidence>
<organism evidence="1 2">
    <name type="scientific">Xylaria arbuscula</name>
    <dbReference type="NCBI Taxonomy" id="114810"/>
    <lineage>
        <taxon>Eukaryota</taxon>
        <taxon>Fungi</taxon>
        <taxon>Dikarya</taxon>
        <taxon>Ascomycota</taxon>
        <taxon>Pezizomycotina</taxon>
        <taxon>Sordariomycetes</taxon>
        <taxon>Xylariomycetidae</taxon>
        <taxon>Xylariales</taxon>
        <taxon>Xylariaceae</taxon>
        <taxon>Xylaria</taxon>
    </lineage>
</organism>
<dbReference type="Proteomes" id="UP001148614">
    <property type="component" value="Unassembled WGS sequence"/>
</dbReference>
<reference evidence="1" key="1">
    <citation type="submission" date="2022-07" db="EMBL/GenBank/DDBJ databases">
        <title>Genome Sequence of Xylaria arbuscula.</title>
        <authorList>
            <person name="Buettner E."/>
        </authorList>
    </citation>
    <scope>NUCLEOTIDE SEQUENCE</scope>
    <source>
        <strain evidence="1">VT107</strain>
    </source>
</reference>
<comment type="caution">
    <text evidence="1">The sequence shown here is derived from an EMBL/GenBank/DDBJ whole genome shotgun (WGS) entry which is preliminary data.</text>
</comment>
<dbReference type="EMBL" id="JANPWZ010000141">
    <property type="protein sequence ID" value="KAJ3579026.1"/>
    <property type="molecule type" value="Genomic_DNA"/>
</dbReference>
<dbReference type="AlphaFoldDB" id="A0A9W8TRS1"/>
<name>A0A9W8TRS1_9PEZI</name>
<evidence type="ECO:0000313" key="1">
    <source>
        <dbReference type="EMBL" id="KAJ3579026.1"/>
    </source>
</evidence>
<gene>
    <name evidence="1" type="ORF">NPX13_g1546</name>
</gene>
<keyword evidence="2" id="KW-1185">Reference proteome</keyword>